<dbReference type="EMBL" id="GBXM01097731">
    <property type="protein sequence ID" value="JAH10846.1"/>
    <property type="molecule type" value="Transcribed_RNA"/>
</dbReference>
<proteinExistence type="predicted"/>
<dbReference type="AlphaFoldDB" id="A0A0E9Q1U4"/>
<protein>
    <submittedName>
        <fullName evidence="2">Uncharacterized protein</fullName>
    </submittedName>
</protein>
<feature type="chain" id="PRO_5002431215" evidence="1">
    <location>
        <begin position="28"/>
        <end position="46"/>
    </location>
</feature>
<reference evidence="2" key="2">
    <citation type="journal article" date="2015" name="Fish Shellfish Immunol.">
        <title>Early steps in the European eel (Anguilla anguilla)-Vibrio vulnificus interaction in the gills: Role of the RtxA13 toxin.</title>
        <authorList>
            <person name="Callol A."/>
            <person name="Pajuelo D."/>
            <person name="Ebbesson L."/>
            <person name="Teles M."/>
            <person name="MacKenzie S."/>
            <person name="Amaro C."/>
        </authorList>
    </citation>
    <scope>NUCLEOTIDE SEQUENCE</scope>
</reference>
<reference evidence="2" key="1">
    <citation type="submission" date="2014-11" db="EMBL/GenBank/DDBJ databases">
        <authorList>
            <person name="Amaro Gonzalez C."/>
        </authorList>
    </citation>
    <scope>NUCLEOTIDE SEQUENCE</scope>
</reference>
<name>A0A0E9Q1U4_ANGAN</name>
<keyword evidence="1" id="KW-0732">Signal</keyword>
<organism evidence="2">
    <name type="scientific">Anguilla anguilla</name>
    <name type="common">European freshwater eel</name>
    <name type="synonym">Muraena anguilla</name>
    <dbReference type="NCBI Taxonomy" id="7936"/>
    <lineage>
        <taxon>Eukaryota</taxon>
        <taxon>Metazoa</taxon>
        <taxon>Chordata</taxon>
        <taxon>Craniata</taxon>
        <taxon>Vertebrata</taxon>
        <taxon>Euteleostomi</taxon>
        <taxon>Actinopterygii</taxon>
        <taxon>Neopterygii</taxon>
        <taxon>Teleostei</taxon>
        <taxon>Anguilliformes</taxon>
        <taxon>Anguillidae</taxon>
        <taxon>Anguilla</taxon>
    </lineage>
</organism>
<evidence type="ECO:0000313" key="2">
    <source>
        <dbReference type="EMBL" id="JAH10846.1"/>
    </source>
</evidence>
<accession>A0A0E9Q1U4</accession>
<sequence length="46" mass="5463">MFGCWLYEHRVMFGCWFLFLFSLLSQTEEINVVEFLEGVLIDPLSC</sequence>
<evidence type="ECO:0000256" key="1">
    <source>
        <dbReference type="SAM" id="SignalP"/>
    </source>
</evidence>
<feature type="signal peptide" evidence="1">
    <location>
        <begin position="1"/>
        <end position="27"/>
    </location>
</feature>